<proteinExistence type="predicted"/>
<dbReference type="EMBL" id="CP000573">
    <property type="protein sequence ID" value="ABN93144.1"/>
    <property type="molecule type" value="Genomic_DNA"/>
</dbReference>
<dbReference type="AlphaFoldDB" id="A3P2S1"/>
<evidence type="ECO:0000313" key="2">
    <source>
        <dbReference type="EMBL" id="ABN93144.1"/>
    </source>
</evidence>
<dbReference type="Proteomes" id="UP000006738">
    <property type="component" value="Chromosome II"/>
</dbReference>
<feature type="compositionally biased region" description="Low complexity" evidence="1">
    <location>
        <begin position="32"/>
        <end position="41"/>
    </location>
</feature>
<evidence type="ECO:0000313" key="3">
    <source>
        <dbReference type="Proteomes" id="UP000006738"/>
    </source>
</evidence>
<feature type="compositionally biased region" description="Low complexity" evidence="1">
    <location>
        <begin position="1"/>
        <end position="20"/>
    </location>
</feature>
<dbReference type="KEGG" id="bpl:BURPS1106A_A0596"/>
<feature type="compositionally biased region" description="Basic and acidic residues" evidence="1">
    <location>
        <begin position="43"/>
        <end position="57"/>
    </location>
</feature>
<sequence>MGFARSRAGAAIAAEADVAAPSHRTTSRRLARASGRAASLSFKTRDKRSIRERMQMR</sequence>
<dbReference type="HOGENOM" id="CLU_2987821_0_0_4"/>
<protein>
    <submittedName>
        <fullName evidence="2">Uncharacterized protein</fullName>
    </submittedName>
</protein>
<accession>A3P2S1</accession>
<name>A3P2S1_BURP0</name>
<reference evidence="3" key="1">
    <citation type="submission" date="2007-02" db="EMBL/GenBank/DDBJ databases">
        <authorList>
            <person name="DeShazer D."/>
            <person name="Woods D.E."/>
            <person name="Nierman W.C."/>
        </authorList>
    </citation>
    <scope>NUCLEOTIDE SEQUENCE [LARGE SCALE GENOMIC DNA]</scope>
    <source>
        <strain evidence="3">1106a</strain>
    </source>
</reference>
<feature type="region of interest" description="Disordered" evidence="1">
    <location>
        <begin position="1"/>
        <end position="57"/>
    </location>
</feature>
<organism evidence="2 3">
    <name type="scientific">Burkholderia pseudomallei (strain 1106a)</name>
    <dbReference type="NCBI Taxonomy" id="357348"/>
    <lineage>
        <taxon>Bacteria</taxon>
        <taxon>Pseudomonadati</taxon>
        <taxon>Pseudomonadota</taxon>
        <taxon>Betaproteobacteria</taxon>
        <taxon>Burkholderiales</taxon>
        <taxon>Burkholderiaceae</taxon>
        <taxon>Burkholderia</taxon>
        <taxon>pseudomallei group</taxon>
    </lineage>
</organism>
<gene>
    <name evidence="2" type="ordered locus">BURPS1106A_A0596</name>
</gene>
<evidence type="ECO:0000256" key="1">
    <source>
        <dbReference type="SAM" id="MobiDB-lite"/>
    </source>
</evidence>